<protein>
    <submittedName>
        <fullName evidence="2">Protein of uncharacterized function DUF116</fullName>
    </submittedName>
</protein>
<gene>
    <name evidence="2" type="ORF">SAMEA4364220_00827</name>
</gene>
<dbReference type="PANTHER" id="PTHR43801">
    <property type="entry name" value="NUCLEOTIDE-BINDING PROTEIN-RELATED"/>
    <property type="match status" value="1"/>
</dbReference>
<feature type="transmembrane region" description="Helical" evidence="1">
    <location>
        <begin position="86"/>
        <end position="105"/>
    </location>
</feature>
<sequence length="255" mass="28916">MNTDILKTTKKSLFIKLSALSTASIIILISFIIWLCYPRLIALNLLIVTDVLIAIATLLFLMSFLFIMNMLFNLANITIFSFLDKYIFNFINTIFPLIILWGKIFNISRREIERSFIALNNYILTHRKIKVNASDLLVISPHCLQLASCPHKITHNINNCKRCNQCTIGPLITMSERLGFHFRVATGGTLARKIAKELRPKMVLAIACERDLTSGIQDVYPLPAAGVLNIRPNGPCYNTTVDLKLVEETIKQFIK</sequence>
<keyword evidence="1" id="KW-0812">Transmembrane</keyword>
<dbReference type="EMBL" id="LT906446">
    <property type="protein sequence ID" value="SNU97845.1"/>
    <property type="molecule type" value="Genomic_DNA"/>
</dbReference>
<accession>A0A239TJR3</accession>
<proteinExistence type="predicted"/>
<name>A0A239TJR3_9FIRM</name>
<dbReference type="RefSeq" id="WP_027890452.1">
    <property type="nucleotide sequence ID" value="NZ_CALXYH010000007.1"/>
</dbReference>
<dbReference type="AlphaFoldDB" id="A0A239TJR3"/>
<dbReference type="eggNOG" id="COG1852">
    <property type="taxonomic scope" value="Bacteria"/>
</dbReference>
<feature type="transmembrane region" description="Helical" evidence="1">
    <location>
        <begin position="43"/>
        <end position="66"/>
    </location>
</feature>
<dbReference type="InterPro" id="IPR002829">
    <property type="entry name" value="DUF116"/>
</dbReference>
<keyword evidence="1" id="KW-0472">Membrane</keyword>
<keyword evidence="3" id="KW-1185">Reference proteome</keyword>
<keyword evidence="1" id="KW-1133">Transmembrane helix</keyword>
<dbReference type="Pfam" id="PF01976">
    <property type="entry name" value="DUF116"/>
    <property type="match status" value="1"/>
</dbReference>
<reference evidence="2 3" key="1">
    <citation type="submission" date="2017-06" db="EMBL/GenBank/DDBJ databases">
        <authorList>
            <consortium name="Pathogen Informatics"/>
        </authorList>
    </citation>
    <scope>NUCLEOTIDE SEQUENCE [LARGE SCALE GENOMIC DNA]</scope>
    <source>
        <strain evidence="2 3">NCTC10570</strain>
    </source>
</reference>
<dbReference type="PANTHER" id="PTHR43801:SF1">
    <property type="entry name" value="POLYPRENYL SYNTHETASE"/>
    <property type="match status" value="1"/>
</dbReference>
<evidence type="ECO:0000313" key="2">
    <source>
        <dbReference type="EMBL" id="SNU97845.1"/>
    </source>
</evidence>
<feature type="transmembrane region" description="Helical" evidence="1">
    <location>
        <begin position="13"/>
        <end position="36"/>
    </location>
</feature>
<evidence type="ECO:0000313" key="3">
    <source>
        <dbReference type="Proteomes" id="UP000215383"/>
    </source>
</evidence>
<dbReference type="GeneID" id="78506851"/>
<dbReference type="Proteomes" id="UP000215383">
    <property type="component" value="Chromosome 1"/>
</dbReference>
<dbReference type="PIRSF" id="PIRSF006594">
    <property type="entry name" value="UCP006594"/>
    <property type="match status" value="1"/>
</dbReference>
<evidence type="ECO:0000256" key="1">
    <source>
        <dbReference type="SAM" id="Phobius"/>
    </source>
</evidence>
<organism evidence="2 3">
    <name type="scientific">Megamonas hypermegale</name>
    <dbReference type="NCBI Taxonomy" id="158847"/>
    <lineage>
        <taxon>Bacteria</taxon>
        <taxon>Bacillati</taxon>
        <taxon>Bacillota</taxon>
        <taxon>Negativicutes</taxon>
        <taxon>Selenomonadales</taxon>
        <taxon>Selenomonadaceae</taxon>
        <taxon>Megamonas</taxon>
    </lineage>
</organism>